<reference evidence="2 3" key="1">
    <citation type="submission" date="2019-02" db="EMBL/GenBank/DDBJ databases">
        <title>Deep-cultivation of Planctomycetes and their phenomic and genomic characterization uncovers novel biology.</title>
        <authorList>
            <person name="Wiegand S."/>
            <person name="Jogler M."/>
            <person name="Boedeker C."/>
            <person name="Pinto D."/>
            <person name="Vollmers J."/>
            <person name="Rivas-Marin E."/>
            <person name="Kohn T."/>
            <person name="Peeters S.H."/>
            <person name="Heuer A."/>
            <person name="Rast P."/>
            <person name="Oberbeckmann S."/>
            <person name="Bunk B."/>
            <person name="Jeske O."/>
            <person name="Meyerdierks A."/>
            <person name="Storesund J.E."/>
            <person name="Kallscheuer N."/>
            <person name="Luecker S."/>
            <person name="Lage O.M."/>
            <person name="Pohl T."/>
            <person name="Merkel B.J."/>
            <person name="Hornburger P."/>
            <person name="Mueller R.-W."/>
            <person name="Bruemmer F."/>
            <person name="Labrenz M."/>
            <person name="Spormann A.M."/>
            <person name="Op Den Camp H."/>
            <person name="Overmann J."/>
            <person name="Amann R."/>
            <person name="Jetten M.S.M."/>
            <person name="Mascher T."/>
            <person name="Medema M.H."/>
            <person name="Devos D.P."/>
            <person name="Kaster A.-K."/>
            <person name="Ovreas L."/>
            <person name="Rohde M."/>
            <person name="Galperin M.Y."/>
            <person name="Jogler C."/>
        </authorList>
    </citation>
    <scope>NUCLEOTIDE SEQUENCE [LARGE SCALE GENOMIC DNA]</scope>
    <source>
        <strain evidence="2 3">Pla52o</strain>
    </source>
</reference>
<evidence type="ECO:0000313" key="2">
    <source>
        <dbReference type="EMBL" id="TWU21123.1"/>
    </source>
</evidence>
<dbReference type="GO" id="GO:0008806">
    <property type="term" value="F:carboxymethylenebutenolidase activity"/>
    <property type="evidence" value="ECO:0007669"/>
    <property type="project" value="UniProtKB-EC"/>
</dbReference>
<keyword evidence="2" id="KW-0378">Hydrolase</keyword>
<evidence type="ECO:0000313" key="3">
    <source>
        <dbReference type="Proteomes" id="UP000316304"/>
    </source>
</evidence>
<name>A0A5C6C8U1_9BACT</name>
<dbReference type="EC" id="3.1.1.45" evidence="2"/>
<dbReference type="AlphaFoldDB" id="A0A5C6C8U1"/>
<evidence type="ECO:0000259" key="1">
    <source>
        <dbReference type="Pfam" id="PF01738"/>
    </source>
</evidence>
<gene>
    <name evidence="2" type="primary">clcD_2</name>
    <name evidence="2" type="ORF">Pla52o_41570</name>
</gene>
<dbReference type="Proteomes" id="UP000316304">
    <property type="component" value="Unassembled WGS sequence"/>
</dbReference>
<sequence length="246" mass="27245">MRIKPVSNLDLTTPSGLMRTHLFRPDREGKFPGVVLFAEIYQMTAPIARTAAMIAGHGFMVAVPDVYHEFTQPSEAFAYDAAGTERGNALKTTKALASYDADARAVIDFFGNEPQCTGRIGSVGICLGGHLAFRAAMNAEVETGVCFYATDIHKRSLGKGMCDDSLDRIPEIQGEMMMIWGRQDPHVPNEGRRLIYDAMTAAGTQFTWHEFNGEHAFMRDEGHRYDPALANLLNGMMCQQFTSRLK</sequence>
<dbReference type="Gene3D" id="3.40.50.1820">
    <property type="entry name" value="alpha/beta hydrolase"/>
    <property type="match status" value="1"/>
</dbReference>
<feature type="domain" description="Dienelactone hydrolase" evidence="1">
    <location>
        <begin position="18"/>
        <end position="241"/>
    </location>
</feature>
<dbReference type="SUPFAM" id="SSF53474">
    <property type="entry name" value="alpha/beta-Hydrolases"/>
    <property type="match status" value="1"/>
</dbReference>
<dbReference type="EMBL" id="SJPT01000007">
    <property type="protein sequence ID" value="TWU21123.1"/>
    <property type="molecule type" value="Genomic_DNA"/>
</dbReference>
<dbReference type="RefSeq" id="WP_146596232.1">
    <property type="nucleotide sequence ID" value="NZ_SJPT01000007.1"/>
</dbReference>
<dbReference type="OrthoDB" id="9787933at2"/>
<keyword evidence="3" id="KW-1185">Reference proteome</keyword>
<proteinExistence type="predicted"/>
<accession>A0A5C6C8U1</accession>
<dbReference type="Pfam" id="PF01738">
    <property type="entry name" value="DLH"/>
    <property type="match status" value="1"/>
</dbReference>
<dbReference type="PANTHER" id="PTHR47562">
    <property type="match status" value="1"/>
</dbReference>
<dbReference type="InterPro" id="IPR002925">
    <property type="entry name" value="Dienelactn_hydro"/>
</dbReference>
<protein>
    <submittedName>
        <fullName evidence="2">Carboxymethylenebutenolidase</fullName>
        <ecNumber evidence="2">3.1.1.45</ecNumber>
    </submittedName>
</protein>
<dbReference type="PANTHER" id="PTHR47562:SF2">
    <property type="entry name" value="CARBOXYMETHYLENEBUTENOLIDASE-RELATED"/>
    <property type="match status" value="1"/>
</dbReference>
<comment type="caution">
    <text evidence="2">The sequence shown here is derived from an EMBL/GenBank/DDBJ whole genome shotgun (WGS) entry which is preliminary data.</text>
</comment>
<dbReference type="InterPro" id="IPR029058">
    <property type="entry name" value="AB_hydrolase_fold"/>
</dbReference>
<organism evidence="2 3">
    <name type="scientific">Novipirellula galeiformis</name>
    <dbReference type="NCBI Taxonomy" id="2528004"/>
    <lineage>
        <taxon>Bacteria</taxon>
        <taxon>Pseudomonadati</taxon>
        <taxon>Planctomycetota</taxon>
        <taxon>Planctomycetia</taxon>
        <taxon>Pirellulales</taxon>
        <taxon>Pirellulaceae</taxon>
        <taxon>Novipirellula</taxon>
    </lineage>
</organism>